<evidence type="ECO:0000313" key="3">
    <source>
        <dbReference type="EMBL" id="GAH09400.1"/>
    </source>
</evidence>
<reference evidence="3" key="1">
    <citation type="journal article" date="2014" name="Front. Microbiol.">
        <title>High frequency of phylogenetically diverse reductive dehalogenase-homologous genes in deep subseafloor sedimentary metagenomes.</title>
        <authorList>
            <person name="Kawai M."/>
            <person name="Futagami T."/>
            <person name="Toyoda A."/>
            <person name="Takaki Y."/>
            <person name="Nishi S."/>
            <person name="Hori S."/>
            <person name="Arai W."/>
            <person name="Tsubouchi T."/>
            <person name="Morono Y."/>
            <person name="Uchiyama I."/>
            <person name="Ito T."/>
            <person name="Fujiyama A."/>
            <person name="Inagaki F."/>
            <person name="Takami H."/>
        </authorList>
    </citation>
    <scope>NUCLEOTIDE SEQUENCE</scope>
    <source>
        <strain evidence="3">Expedition CK06-06</strain>
    </source>
</reference>
<protein>
    <recommendedName>
        <fullName evidence="2">Aldehyde ferredoxin oxidoreductase C-terminal domain-containing protein</fullName>
    </recommendedName>
</protein>
<organism evidence="3">
    <name type="scientific">marine sediment metagenome</name>
    <dbReference type="NCBI Taxonomy" id="412755"/>
    <lineage>
        <taxon>unclassified sequences</taxon>
        <taxon>metagenomes</taxon>
        <taxon>ecological metagenomes</taxon>
    </lineage>
</organism>
<dbReference type="InterPro" id="IPR013985">
    <property type="entry name" value="Ald_Fedxn_OxRdtase_dom3"/>
</dbReference>
<name>X1DMA4_9ZZZZ</name>
<dbReference type="EMBL" id="BART01032292">
    <property type="protein sequence ID" value="GAH09400.1"/>
    <property type="molecule type" value="Genomic_DNA"/>
</dbReference>
<dbReference type="SUPFAM" id="SSF48310">
    <property type="entry name" value="Aldehyde ferredoxin oxidoreductase, C-terminal domains"/>
    <property type="match status" value="1"/>
</dbReference>
<proteinExistence type="predicted"/>
<feature type="domain" description="Aldehyde ferredoxin oxidoreductase C-terminal" evidence="2">
    <location>
        <begin position="1"/>
        <end position="67"/>
    </location>
</feature>
<dbReference type="GO" id="GO:0051536">
    <property type="term" value="F:iron-sulfur cluster binding"/>
    <property type="evidence" value="ECO:0007669"/>
    <property type="project" value="InterPro"/>
</dbReference>
<gene>
    <name evidence="3" type="ORF">S01H4_55857</name>
</gene>
<evidence type="ECO:0000256" key="1">
    <source>
        <dbReference type="SAM" id="MobiDB-lite"/>
    </source>
</evidence>
<comment type="caution">
    <text evidence="3">The sequence shown here is derived from an EMBL/GenBank/DDBJ whole genome shotgun (WGS) entry which is preliminary data.</text>
</comment>
<evidence type="ECO:0000259" key="2">
    <source>
        <dbReference type="Pfam" id="PF01314"/>
    </source>
</evidence>
<dbReference type="GO" id="GO:0009055">
    <property type="term" value="F:electron transfer activity"/>
    <property type="evidence" value="ECO:0007669"/>
    <property type="project" value="InterPro"/>
</dbReference>
<feature type="non-terminal residue" evidence="3">
    <location>
        <position position="1"/>
    </location>
</feature>
<accession>X1DMA4</accession>
<feature type="compositionally biased region" description="Basic and acidic residues" evidence="1">
    <location>
        <begin position="15"/>
        <end position="26"/>
    </location>
</feature>
<dbReference type="Gene3D" id="1.10.599.10">
    <property type="entry name" value="Aldehyde Ferredoxin Oxidoreductase Protein, subunit A, domain 3"/>
    <property type="match status" value="1"/>
</dbReference>
<dbReference type="PANTHER" id="PTHR30038:SF0">
    <property type="entry name" value="TUNGSTEN-CONTAINING ALDEHYDE FERREDOXIN OXIDOREDUCTASE"/>
    <property type="match status" value="1"/>
</dbReference>
<dbReference type="InterPro" id="IPR036021">
    <property type="entry name" value="Tungsten_al_ferr_oxy-like_C"/>
</dbReference>
<dbReference type="InterPro" id="IPR001203">
    <property type="entry name" value="OxRdtase_Ald_Fedxn_C"/>
</dbReference>
<dbReference type="GO" id="GO:0016625">
    <property type="term" value="F:oxidoreductase activity, acting on the aldehyde or oxo group of donors, iron-sulfur protein as acceptor"/>
    <property type="evidence" value="ECO:0007669"/>
    <property type="project" value="InterPro"/>
</dbReference>
<dbReference type="PANTHER" id="PTHR30038">
    <property type="entry name" value="ALDEHYDE FERREDOXIN OXIDOREDUCTASE"/>
    <property type="match status" value="1"/>
</dbReference>
<dbReference type="Pfam" id="PF01314">
    <property type="entry name" value="AFOR_C"/>
    <property type="match status" value="1"/>
</dbReference>
<feature type="region of interest" description="Disordered" evidence="1">
    <location>
        <begin position="15"/>
        <end position="35"/>
    </location>
</feature>
<dbReference type="AlphaFoldDB" id="X1DMA4"/>
<sequence>QRLFNLRAGLTAKDDTLPPRMLKEPMPDGPAKGKVVPLDKMLPEYYKLRGWDSNGVPTPQKLKELGLA</sequence>
<dbReference type="InterPro" id="IPR051919">
    <property type="entry name" value="W-dependent_AOR"/>
</dbReference>